<reference evidence="2" key="1">
    <citation type="submission" date="2023-06" db="EMBL/GenBank/DDBJ databases">
        <title>Genome-scale phylogeny and comparative genomics of the fungal order Sordariales.</title>
        <authorList>
            <consortium name="Lawrence Berkeley National Laboratory"/>
            <person name="Hensen N."/>
            <person name="Bonometti L."/>
            <person name="Westerberg I."/>
            <person name="Brannstrom I.O."/>
            <person name="Guillou S."/>
            <person name="Cros-Aarteil S."/>
            <person name="Calhoun S."/>
            <person name="Haridas S."/>
            <person name="Kuo A."/>
            <person name="Mondo S."/>
            <person name="Pangilinan J."/>
            <person name="Riley R."/>
            <person name="Labutti K."/>
            <person name="Andreopoulos B."/>
            <person name="Lipzen A."/>
            <person name="Chen C."/>
            <person name="Yanf M."/>
            <person name="Daum C."/>
            <person name="Ng V."/>
            <person name="Clum A."/>
            <person name="Steindorff A."/>
            <person name="Ohm R."/>
            <person name="Martin F."/>
            <person name="Silar P."/>
            <person name="Natvig D."/>
            <person name="Lalanne C."/>
            <person name="Gautier V."/>
            <person name="Ament-Velasquez S.L."/>
            <person name="Kruys A."/>
            <person name="Hutchinson M.I."/>
            <person name="Powell A.J."/>
            <person name="Barry K."/>
            <person name="Miller A.N."/>
            <person name="Grigoriev I.V."/>
            <person name="Debuchy R."/>
            <person name="Gladieux P."/>
            <person name="Thoren M.H."/>
            <person name="Johannesson H."/>
        </authorList>
    </citation>
    <scope>NUCLEOTIDE SEQUENCE</scope>
    <source>
        <strain evidence="2">SMH2532-1</strain>
    </source>
</reference>
<sequence length="242" mass="28338">MLNCQDDQMSLLRPQKSFVQWEDGQTFAEFVRQQFPLSTTKLGVRERRLSPAFTVSTMVRLCNLKLEWTDSLESHLRLDRLSKTLWVFPFKDFLIAHLSLSKSIGNQPIRIFPPALLRETIMTLNMLFPQWHSETQSLLSKHGQTFHSVGSFHEPRRLDLYEFEYWRDQLLELHEEIYLAPADSWRQLWIDRRNPHQYYTFWIALVVFILSICSLIASVIQAWASVKSLNLQLAGGGGGLKR</sequence>
<keyword evidence="1" id="KW-0812">Transmembrane</keyword>
<proteinExistence type="predicted"/>
<evidence type="ECO:0000313" key="2">
    <source>
        <dbReference type="EMBL" id="KAK0639898.1"/>
    </source>
</evidence>
<comment type="caution">
    <text evidence="2">The sequence shown here is derived from an EMBL/GenBank/DDBJ whole genome shotgun (WGS) entry which is preliminary data.</text>
</comment>
<feature type="transmembrane region" description="Helical" evidence="1">
    <location>
        <begin position="199"/>
        <end position="224"/>
    </location>
</feature>
<keyword evidence="3" id="KW-1185">Reference proteome</keyword>
<evidence type="ECO:0000256" key="1">
    <source>
        <dbReference type="SAM" id="Phobius"/>
    </source>
</evidence>
<keyword evidence="1" id="KW-0472">Membrane</keyword>
<dbReference type="Proteomes" id="UP001174936">
    <property type="component" value="Unassembled WGS sequence"/>
</dbReference>
<accession>A0AA39XTF0</accession>
<keyword evidence="1" id="KW-1133">Transmembrane helix</keyword>
<protein>
    <submittedName>
        <fullName evidence="2">Uncharacterized protein</fullName>
    </submittedName>
</protein>
<evidence type="ECO:0000313" key="3">
    <source>
        <dbReference type="Proteomes" id="UP001174936"/>
    </source>
</evidence>
<organism evidence="2 3">
    <name type="scientific">Cercophora newfieldiana</name>
    <dbReference type="NCBI Taxonomy" id="92897"/>
    <lineage>
        <taxon>Eukaryota</taxon>
        <taxon>Fungi</taxon>
        <taxon>Dikarya</taxon>
        <taxon>Ascomycota</taxon>
        <taxon>Pezizomycotina</taxon>
        <taxon>Sordariomycetes</taxon>
        <taxon>Sordariomycetidae</taxon>
        <taxon>Sordariales</taxon>
        <taxon>Lasiosphaeriaceae</taxon>
        <taxon>Cercophora</taxon>
    </lineage>
</organism>
<gene>
    <name evidence="2" type="ORF">B0T16DRAFT_423893</name>
</gene>
<dbReference type="AlphaFoldDB" id="A0AA39XTF0"/>
<name>A0AA39XTF0_9PEZI</name>
<dbReference type="EMBL" id="JAULSV010000007">
    <property type="protein sequence ID" value="KAK0639898.1"/>
    <property type="molecule type" value="Genomic_DNA"/>
</dbReference>